<sequence length="164" mass="19268">MPWRYGVKCSETNKRAINKLEEMGMACLTDAHIHDDIAMLEMALTTDGVVVSNDKFRDHMKFSPRFKKVIDRSVSVKISEIEITNLDKCVSFFQQRTAPRGFPSLTLHDSFFSTLDNIRHVIVKGTRRYWTEKYRDKTLKTIDELFKRVWEEESELFKNRVKTG</sequence>
<evidence type="ECO:0000313" key="3">
    <source>
        <dbReference type="Proteomes" id="UP001196413"/>
    </source>
</evidence>
<organism evidence="2 3">
    <name type="scientific">Parelaphostrongylus tenuis</name>
    <name type="common">Meningeal worm</name>
    <dbReference type="NCBI Taxonomy" id="148309"/>
    <lineage>
        <taxon>Eukaryota</taxon>
        <taxon>Metazoa</taxon>
        <taxon>Ecdysozoa</taxon>
        <taxon>Nematoda</taxon>
        <taxon>Chromadorea</taxon>
        <taxon>Rhabditida</taxon>
        <taxon>Rhabditina</taxon>
        <taxon>Rhabditomorpha</taxon>
        <taxon>Strongyloidea</taxon>
        <taxon>Metastrongylidae</taxon>
        <taxon>Parelaphostrongylus</taxon>
    </lineage>
</organism>
<feature type="domain" description="RNase NYN" evidence="1">
    <location>
        <begin position="13"/>
        <end position="80"/>
    </location>
</feature>
<dbReference type="Proteomes" id="UP001196413">
    <property type="component" value="Unassembled WGS sequence"/>
</dbReference>
<comment type="caution">
    <text evidence="2">The sequence shown here is derived from an EMBL/GenBank/DDBJ whole genome shotgun (WGS) entry which is preliminary data.</text>
</comment>
<keyword evidence="3" id="KW-1185">Reference proteome</keyword>
<proteinExistence type="predicted"/>
<dbReference type="EMBL" id="JAHQIW010006928">
    <property type="protein sequence ID" value="KAJ1371193.1"/>
    <property type="molecule type" value="Genomic_DNA"/>
</dbReference>
<dbReference type="InterPro" id="IPR021869">
    <property type="entry name" value="RNase_Zc3h12_NYN"/>
</dbReference>
<reference evidence="2" key="1">
    <citation type="submission" date="2021-06" db="EMBL/GenBank/DDBJ databases">
        <title>Parelaphostrongylus tenuis whole genome reference sequence.</title>
        <authorList>
            <person name="Garwood T.J."/>
            <person name="Larsen P.A."/>
            <person name="Fountain-Jones N.M."/>
            <person name="Garbe J.R."/>
            <person name="Macchietto M.G."/>
            <person name="Kania S.A."/>
            <person name="Gerhold R.W."/>
            <person name="Richards J.E."/>
            <person name="Wolf T.M."/>
        </authorList>
    </citation>
    <scope>NUCLEOTIDE SEQUENCE</scope>
    <source>
        <strain evidence="2">MNPRO001-30</strain>
        <tissue evidence="2">Meninges</tissue>
    </source>
</reference>
<accession>A0AAD5R812</accession>
<name>A0AAD5R812_PARTN</name>
<gene>
    <name evidence="2" type="ORF">KIN20_033096</name>
</gene>
<dbReference type="Pfam" id="PF11977">
    <property type="entry name" value="RNase_Zc3h12a"/>
    <property type="match status" value="1"/>
</dbReference>
<evidence type="ECO:0000313" key="2">
    <source>
        <dbReference type="EMBL" id="KAJ1371193.1"/>
    </source>
</evidence>
<dbReference type="AlphaFoldDB" id="A0AAD5R812"/>
<protein>
    <recommendedName>
        <fullName evidence="1">RNase NYN domain-containing protein</fullName>
    </recommendedName>
</protein>
<dbReference type="Gene3D" id="3.40.50.11980">
    <property type="match status" value="1"/>
</dbReference>
<evidence type="ECO:0000259" key="1">
    <source>
        <dbReference type="Pfam" id="PF11977"/>
    </source>
</evidence>